<gene>
    <name evidence="2" type="ORF">GCM10010970_12890</name>
</gene>
<feature type="region of interest" description="Disordered" evidence="1">
    <location>
        <begin position="1"/>
        <end position="26"/>
    </location>
</feature>
<evidence type="ECO:0000256" key="1">
    <source>
        <dbReference type="SAM" id="MobiDB-lite"/>
    </source>
</evidence>
<comment type="caution">
    <text evidence="2">The sequence shown here is derived from an EMBL/GenBank/DDBJ whole genome shotgun (WGS) entry which is preliminary data.</text>
</comment>
<dbReference type="EMBL" id="BMLX01000001">
    <property type="protein sequence ID" value="GGP19897.1"/>
    <property type="molecule type" value="Genomic_DNA"/>
</dbReference>
<dbReference type="Proteomes" id="UP000637267">
    <property type="component" value="Unassembled WGS sequence"/>
</dbReference>
<sequence length="53" mass="5707">MLGAVKGEVRQKQRQPQPPQTTIRKNDWLASPLFVIPDLGGPLAGIQNGQGAK</sequence>
<protein>
    <submittedName>
        <fullName evidence="2">Uncharacterized protein</fullName>
    </submittedName>
</protein>
<keyword evidence="3" id="KW-1185">Reference proteome</keyword>
<evidence type="ECO:0000313" key="2">
    <source>
        <dbReference type="EMBL" id="GGP19897.1"/>
    </source>
</evidence>
<reference evidence="3" key="1">
    <citation type="journal article" date="2019" name="Int. J. Syst. Evol. Microbiol.">
        <title>The Global Catalogue of Microorganisms (GCM) 10K type strain sequencing project: providing services to taxonomists for standard genome sequencing and annotation.</title>
        <authorList>
            <consortium name="The Broad Institute Genomics Platform"/>
            <consortium name="The Broad Institute Genome Sequencing Center for Infectious Disease"/>
            <person name="Wu L."/>
            <person name="Ma J."/>
        </authorList>
    </citation>
    <scope>NUCLEOTIDE SEQUENCE [LARGE SCALE GENOMIC DNA]</scope>
    <source>
        <strain evidence="3">CGMCC 1.8859</strain>
    </source>
</reference>
<name>A0ABQ2P729_9NEIS</name>
<proteinExistence type="predicted"/>
<accession>A0ABQ2P729</accession>
<organism evidence="2 3">
    <name type="scientific">Silvimonas iriomotensis</name>
    <dbReference type="NCBI Taxonomy" id="449662"/>
    <lineage>
        <taxon>Bacteria</taxon>
        <taxon>Pseudomonadati</taxon>
        <taxon>Pseudomonadota</taxon>
        <taxon>Betaproteobacteria</taxon>
        <taxon>Neisseriales</taxon>
        <taxon>Chitinibacteraceae</taxon>
        <taxon>Silvimonas</taxon>
    </lineage>
</organism>
<evidence type="ECO:0000313" key="3">
    <source>
        <dbReference type="Proteomes" id="UP000637267"/>
    </source>
</evidence>